<dbReference type="EMBL" id="GDHF01033522">
    <property type="protein sequence ID" value="JAI18792.1"/>
    <property type="molecule type" value="Transcribed_RNA"/>
</dbReference>
<dbReference type="Gene3D" id="2.10.25.10">
    <property type="entry name" value="Laminin"/>
    <property type="match status" value="4"/>
</dbReference>
<evidence type="ECO:0000256" key="1">
    <source>
        <dbReference type="SAM" id="SignalP"/>
    </source>
</evidence>
<dbReference type="PANTHER" id="PTHR24047">
    <property type="entry name" value="FI01909P-RELATED"/>
    <property type="match status" value="1"/>
</dbReference>
<dbReference type="OrthoDB" id="10060424at2759"/>
<dbReference type="PANTHER" id="PTHR24047:SF32">
    <property type="entry name" value="FI01909P-RELATED"/>
    <property type="match status" value="1"/>
</dbReference>
<gene>
    <name evidence="3" type="primary">Wif1</name>
    <name evidence="3" type="ORF">c0_g1_i1</name>
</gene>
<dbReference type="InterPro" id="IPR000742">
    <property type="entry name" value="EGF"/>
</dbReference>
<feature type="domain" description="EGF-like" evidence="2">
    <location>
        <begin position="100"/>
        <end position="135"/>
    </location>
</feature>
<dbReference type="SUPFAM" id="SSF57184">
    <property type="entry name" value="Growth factor receptor domain"/>
    <property type="match status" value="1"/>
</dbReference>
<dbReference type="InterPro" id="IPR053255">
    <property type="entry name" value="EGF-like_domain"/>
</dbReference>
<dbReference type="FunFam" id="2.10.25.10:FF:000701">
    <property type="entry name" value="tenascin isoform X1"/>
    <property type="match status" value="1"/>
</dbReference>
<feature type="domain" description="EGF-like" evidence="2">
    <location>
        <begin position="316"/>
        <end position="357"/>
    </location>
</feature>
<feature type="domain" description="EGF-like" evidence="2">
    <location>
        <begin position="274"/>
        <end position="304"/>
    </location>
</feature>
<feature type="domain" description="EGF-like" evidence="2">
    <location>
        <begin position="137"/>
        <end position="170"/>
    </location>
</feature>
<feature type="domain" description="EGF-like" evidence="2">
    <location>
        <begin position="240"/>
        <end position="272"/>
    </location>
</feature>
<protein>
    <submittedName>
        <fullName evidence="3">Wnt inhibitory factor 1</fullName>
    </submittedName>
</protein>
<proteinExistence type="predicted"/>
<keyword evidence="1" id="KW-0732">Signal</keyword>
<organism evidence="3">
    <name type="scientific">Bactrocera latifrons</name>
    <name type="common">Malaysian fruit fly</name>
    <name type="synonym">Chaetodacus latifrons</name>
    <dbReference type="NCBI Taxonomy" id="174628"/>
    <lineage>
        <taxon>Eukaryota</taxon>
        <taxon>Metazoa</taxon>
        <taxon>Ecdysozoa</taxon>
        <taxon>Arthropoda</taxon>
        <taxon>Hexapoda</taxon>
        <taxon>Insecta</taxon>
        <taxon>Pterygota</taxon>
        <taxon>Neoptera</taxon>
        <taxon>Endopterygota</taxon>
        <taxon>Diptera</taxon>
        <taxon>Brachycera</taxon>
        <taxon>Muscomorpha</taxon>
        <taxon>Tephritoidea</taxon>
        <taxon>Tephritidae</taxon>
        <taxon>Bactrocera</taxon>
        <taxon>Bactrocera</taxon>
    </lineage>
</organism>
<dbReference type="SMART" id="SM00181">
    <property type="entry name" value="EGF"/>
    <property type="match status" value="7"/>
</dbReference>
<dbReference type="AlphaFoldDB" id="A0A0K8TWG8"/>
<feature type="domain" description="EGF-like" evidence="2">
    <location>
        <begin position="206"/>
        <end position="238"/>
    </location>
</feature>
<name>A0A0K8TWG8_BACLA</name>
<feature type="signal peptide" evidence="1">
    <location>
        <begin position="1"/>
        <end position="18"/>
    </location>
</feature>
<accession>A0A0K8TWG8</accession>
<feature type="domain" description="EGF-like" evidence="2">
    <location>
        <begin position="172"/>
        <end position="204"/>
    </location>
</feature>
<reference evidence="3" key="1">
    <citation type="submission" date="2015-06" db="EMBL/GenBank/DDBJ databases">
        <authorList>
            <person name="Hoefler B.C."/>
            <person name="Straight P.D."/>
        </authorList>
    </citation>
    <scope>NUCLEOTIDE SEQUENCE</scope>
</reference>
<dbReference type="InterPro" id="IPR009030">
    <property type="entry name" value="Growth_fac_rcpt_cys_sf"/>
</dbReference>
<evidence type="ECO:0000259" key="2">
    <source>
        <dbReference type="SMART" id="SM00181"/>
    </source>
</evidence>
<evidence type="ECO:0000313" key="3">
    <source>
        <dbReference type="EMBL" id="JAI18792.1"/>
    </source>
</evidence>
<feature type="chain" id="PRO_5005520391" evidence="1">
    <location>
        <begin position="19"/>
        <end position="393"/>
    </location>
</feature>
<sequence>MFLAYALFVFTALSVATTQEQNTEQLYGDIYYEIGSFSLRYNDPGESGNRCLREVPARYFQTAPDAPIIGNGSTVHWQRIEVCCEGYTRSRFVGDQCVPDCSAVSPNNCRNGFCRVPNQCECFPEFVRNQRGECVHTCPIACESGRCFLNGTCQCDPGYTLDLETRKYCRPKCPQKCGTHQECIAPGRCACAEGYKMTPDLGCQPVCIPDCGHGKCVGPNKCECFQGYHKRPLRNVCEADCYISCENGFCESRNNCQCRDGYKYDVDTTSCLPDCGDSCRGGVCIGPGVCRCFEGYEYREPGCEPICKTNCGYYGECLEPGVCGCRRTGQLCRSGICDPSGHCVCPIALTHFIDRCVDSNQLYELVSVNEQYFNRLLWREFKTLIGRHFLFKQ</sequence>